<reference evidence="1 2" key="1">
    <citation type="submission" date="2018-10" db="EMBL/GenBank/DDBJ databases">
        <title>A high-quality apple genome assembly.</title>
        <authorList>
            <person name="Hu J."/>
        </authorList>
    </citation>
    <scope>NUCLEOTIDE SEQUENCE [LARGE SCALE GENOMIC DNA]</scope>
    <source>
        <strain evidence="2">cv. HFTH1</strain>
        <tissue evidence="1">Young leaf</tissue>
    </source>
</reference>
<protein>
    <submittedName>
        <fullName evidence="1">Uncharacterized protein</fullName>
    </submittedName>
</protein>
<comment type="caution">
    <text evidence="1">The sequence shown here is derived from an EMBL/GenBank/DDBJ whole genome shotgun (WGS) entry which is preliminary data.</text>
</comment>
<sequence length="71" mass="7999">MKSHCVGRLPVAKEVAQYLHFTAGKSKSKAPRLTNLHYYHVDLYFQVLGMQLKELNGCLNEINIELPVATA</sequence>
<dbReference type="EMBL" id="RDQH01000330">
    <property type="protein sequence ID" value="RXI01164.1"/>
    <property type="molecule type" value="Genomic_DNA"/>
</dbReference>
<evidence type="ECO:0000313" key="1">
    <source>
        <dbReference type="EMBL" id="RXI01164.1"/>
    </source>
</evidence>
<keyword evidence="2" id="KW-1185">Reference proteome</keyword>
<dbReference type="AlphaFoldDB" id="A0A498K4G2"/>
<organism evidence="1 2">
    <name type="scientific">Malus domestica</name>
    <name type="common">Apple</name>
    <name type="synonym">Pyrus malus</name>
    <dbReference type="NCBI Taxonomy" id="3750"/>
    <lineage>
        <taxon>Eukaryota</taxon>
        <taxon>Viridiplantae</taxon>
        <taxon>Streptophyta</taxon>
        <taxon>Embryophyta</taxon>
        <taxon>Tracheophyta</taxon>
        <taxon>Spermatophyta</taxon>
        <taxon>Magnoliopsida</taxon>
        <taxon>eudicotyledons</taxon>
        <taxon>Gunneridae</taxon>
        <taxon>Pentapetalae</taxon>
        <taxon>rosids</taxon>
        <taxon>fabids</taxon>
        <taxon>Rosales</taxon>
        <taxon>Rosaceae</taxon>
        <taxon>Amygdaloideae</taxon>
        <taxon>Maleae</taxon>
        <taxon>Malus</taxon>
    </lineage>
</organism>
<dbReference type="Proteomes" id="UP000290289">
    <property type="component" value="Chromosome 4"/>
</dbReference>
<name>A0A498K4G2_MALDO</name>
<evidence type="ECO:0000313" key="2">
    <source>
        <dbReference type="Proteomes" id="UP000290289"/>
    </source>
</evidence>
<proteinExistence type="predicted"/>
<gene>
    <name evidence="1" type="ORF">DVH24_001398</name>
</gene>
<accession>A0A498K4G2</accession>